<evidence type="ECO:0000256" key="3">
    <source>
        <dbReference type="ARBA" id="ARBA00022692"/>
    </source>
</evidence>
<keyword evidence="4" id="KW-0874">Quinone</keyword>
<accession>M5SA78</accession>
<dbReference type="GO" id="GO:0048038">
    <property type="term" value="F:quinone binding"/>
    <property type="evidence" value="ECO:0007669"/>
    <property type="project" value="UniProtKB-KW"/>
</dbReference>
<dbReference type="InterPro" id="IPR012336">
    <property type="entry name" value="Thioredoxin-like_fold"/>
</dbReference>
<keyword evidence="3 10" id="KW-0812">Transmembrane</keyword>
<evidence type="ECO:0000256" key="8">
    <source>
        <dbReference type="ARBA" id="ARBA00023157"/>
    </source>
</evidence>
<sequence>MVVAAPNGDAIWAIPRIRVISKVGVSHWHTTCNSGDPPQQDSPTRLFFGSTMATVDLHSSVNRYPQSSLRWRMPTSGSVPRIRLTAWWTMLACSVIALGTSSYLAYSSFTSSPVAGCSGGSVFDCGHVLHSRWSKVAIVPVSVPAILTHLSVIALLLFRPISLTWRRVRSGALGVAALTAGGAALWFLGLQVFALGHLCPYCMVAHIAGLVLAGTYLCSRPIHAPSLRYIGTAAAAGLAVLITLQVATEPPPTFEVIEHSAEPATFSAPGASKGSETFAAPGVFEAPSGDASAKGEAIDGLFAPPESVGNNTDATRVINQITSFDPARFAMAIVNPVTLLSAEVDAATDAPKTAEILGGVRLTTKDWPLVGKPDAEMVFVEMFDYTCPHCQRTHESLKAAEEHFGDRLAVIMLPVPLDGQCNPEIKSTHASHREACDLAKLAVAVWMVDREKFADFHSYMFESKPNYSQALSHASKMVDEAKLKSTLSGSTPTEYIQKHVQLYQRAGAGTIPKLLFPKTTTVGAVESSQSMIRLIEQHL</sequence>
<organism evidence="12 13">
    <name type="scientific">Rhodopirellula europaea SH398</name>
    <dbReference type="NCBI Taxonomy" id="1263868"/>
    <lineage>
        <taxon>Bacteria</taxon>
        <taxon>Pseudomonadati</taxon>
        <taxon>Planctomycetota</taxon>
        <taxon>Planctomycetia</taxon>
        <taxon>Pirellulales</taxon>
        <taxon>Pirellulaceae</taxon>
        <taxon>Rhodopirellula</taxon>
    </lineage>
</organism>
<keyword evidence="9" id="KW-0676">Redox-active center</keyword>
<dbReference type="InterPro" id="IPR017937">
    <property type="entry name" value="Thioredoxin_CS"/>
</dbReference>
<keyword evidence="5 10" id="KW-1133">Transmembrane helix</keyword>
<dbReference type="Gene3D" id="3.40.30.10">
    <property type="entry name" value="Glutaredoxin"/>
    <property type="match status" value="1"/>
</dbReference>
<comment type="similarity">
    <text evidence="2">Belongs to the VKOR family.</text>
</comment>
<gene>
    <name evidence="12" type="ORF">RESH_01047</name>
</gene>
<evidence type="ECO:0000256" key="9">
    <source>
        <dbReference type="ARBA" id="ARBA00023284"/>
    </source>
</evidence>
<dbReference type="EMBL" id="ANOF01000039">
    <property type="protein sequence ID" value="EMI28370.1"/>
    <property type="molecule type" value="Genomic_DNA"/>
</dbReference>
<keyword evidence="8" id="KW-1015">Disulfide bond</keyword>
<name>M5SA78_9BACT</name>
<keyword evidence="6" id="KW-0560">Oxidoreductase</keyword>
<feature type="transmembrane region" description="Helical" evidence="10">
    <location>
        <begin position="86"/>
        <end position="106"/>
    </location>
</feature>
<comment type="caution">
    <text evidence="12">The sequence shown here is derived from an EMBL/GenBank/DDBJ whole genome shotgun (WGS) entry which is preliminary data.</text>
</comment>
<dbReference type="Pfam" id="PF07884">
    <property type="entry name" value="VKOR"/>
    <property type="match status" value="1"/>
</dbReference>
<evidence type="ECO:0000256" key="7">
    <source>
        <dbReference type="ARBA" id="ARBA00023136"/>
    </source>
</evidence>
<protein>
    <submittedName>
        <fullName evidence="12">Membrane protein containing Vitamin K epoxide reductase domain protein</fullName>
    </submittedName>
</protein>
<evidence type="ECO:0000256" key="5">
    <source>
        <dbReference type="ARBA" id="ARBA00022989"/>
    </source>
</evidence>
<feature type="domain" description="Vitamin K epoxide reductase" evidence="11">
    <location>
        <begin position="83"/>
        <end position="220"/>
    </location>
</feature>
<evidence type="ECO:0000256" key="4">
    <source>
        <dbReference type="ARBA" id="ARBA00022719"/>
    </source>
</evidence>
<dbReference type="Pfam" id="PF13462">
    <property type="entry name" value="Thioredoxin_4"/>
    <property type="match status" value="1"/>
</dbReference>
<proteinExistence type="inferred from homology"/>
<dbReference type="Proteomes" id="UP000011996">
    <property type="component" value="Unassembled WGS sequence"/>
</dbReference>
<dbReference type="CDD" id="cd10546">
    <property type="entry name" value="VKOR"/>
    <property type="match status" value="1"/>
</dbReference>
<evidence type="ECO:0000259" key="11">
    <source>
        <dbReference type="SMART" id="SM00756"/>
    </source>
</evidence>
<dbReference type="SUPFAM" id="SSF52833">
    <property type="entry name" value="Thioredoxin-like"/>
    <property type="match status" value="1"/>
</dbReference>
<dbReference type="PROSITE" id="PS00194">
    <property type="entry name" value="THIOREDOXIN_1"/>
    <property type="match status" value="1"/>
</dbReference>
<dbReference type="PANTHER" id="PTHR34573:SF1">
    <property type="entry name" value="VITAMIN K EPOXIDE REDUCTASE DOMAIN-CONTAINING PROTEIN"/>
    <property type="match status" value="1"/>
</dbReference>
<dbReference type="InterPro" id="IPR038354">
    <property type="entry name" value="VKOR_sf"/>
</dbReference>
<dbReference type="Gene3D" id="1.20.1440.130">
    <property type="entry name" value="VKOR domain"/>
    <property type="match status" value="1"/>
</dbReference>
<dbReference type="AlphaFoldDB" id="M5SA78"/>
<evidence type="ECO:0000313" key="12">
    <source>
        <dbReference type="EMBL" id="EMI28370.1"/>
    </source>
</evidence>
<feature type="transmembrane region" description="Helical" evidence="10">
    <location>
        <begin position="229"/>
        <end position="247"/>
    </location>
</feature>
<feature type="transmembrane region" description="Helical" evidence="10">
    <location>
        <begin position="194"/>
        <end position="217"/>
    </location>
</feature>
<evidence type="ECO:0000256" key="10">
    <source>
        <dbReference type="SAM" id="Phobius"/>
    </source>
</evidence>
<dbReference type="STRING" id="1263868.RESH_01047"/>
<dbReference type="GO" id="GO:0016020">
    <property type="term" value="C:membrane"/>
    <property type="evidence" value="ECO:0007669"/>
    <property type="project" value="UniProtKB-SubCell"/>
</dbReference>
<evidence type="ECO:0000313" key="13">
    <source>
        <dbReference type="Proteomes" id="UP000011996"/>
    </source>
</evidence>
<dbReference type="InterPro" id="IPR036249">
    <property type="entry name" value="Thioredoxin-like_sf"/>
</dbReference>
<feature type="transmembrane region" description="Helical" evidence="10">
    <location>
        <begin position="170"/>
        <end position="188"/>
    </location>
</feature>
<dbReference type="GO" id="GO:0016491">
    <property type="term" value="F:oxidoreductase activity"/>
    <property type="evidence" value="ECO:0007669"/>
    <property type="project" value="UniProtKB-KW"/>
</dbReference>
<comment type="subcellular location">
    <subcellularLocation>
        <location evidence="1">Membrane</location>
        <topology evidence="1">Multi-pass membrane protein</topology>
    </subcellularLocation>
</comment>
<dbReference type="InterPro" id="IPR012932">
    <property type="entry name" value="VKOR"/>
</dbReference>
<evidence type="ECO:0000256" key="1">
    <source>
        <dbReference type="ARBA" id="ARBA00004141"/>
    </source>
</evidence>
<dbReference type="SMART" id="SM00756">
    <property type="entry name" value="VKc"/>
    <property type="match status" value="1"/>
</dbReference>
<dbReference type="PATRIC" id="fig|1263868.3.peg.1129"/>
<evidence type="ECO:0000256" key="2">
    <source>
        <dbReference type="ARBA" id="ARBA00006214"/>
    </source>
</evidence>
<dbReference type="PANTHER" id="PTHR34573">
    <property type="entry name" value="VKC DOMAIN-CONTAINING PROTEIN"/>
    <property type="match status" value="1"/>
</dbReference>
<evidence type="ECO:0000256" key="6">
    <source>
        <dbReference type="ARBA" id="ARBA00023002"/>
    </source>
</evidence>
<feature type="transmembrane region" description="Helical" evidence="10">
    <location>
        <begin position="137"/>
        <end position="158"/>
    </location>
</feature>
<keyword evidence="7 10" id="KW-0472">Membrane</keyword>
<reference evidence="12 13" key="1">
    <citation type="journal article" date="2013" name="Mar. Genomics">
        <title>Expression of sulfatases in Rhodopirellula baltica and the diversity of sulfatases in the genus Rhodopirellula.</title>
        <authorList>
            <person name="Wegner C.E."/>
            <person name="Richter-Heitmann T."/>
            <person name="Klindworth A."/>
            <person name="Klockow C."/>
            <person name="Richter M."/>
            <person name="Achstetter T."/>
            <person name="Glockner F.O."/>
            <person name="Harder J."/>
        </authorList>
    </citation>
    <scope>NUCLEOTIDE SEQUENCE [LARGE SCALE GENOMIC DNA]</scope>
    <source>
        <strain evidence="12 13">SH398</strain>
    </source>
</reference>